<reference evidence="2 3" key="1">
    <citation type="submission" date="2016-10" db="EMBL/GenBank/DDBJ databases">
        <authorList>
            <person name="de Groot N.N."/>
        </authorList>
    </citation>
    <scope>NUCLEOTIDE SEQUENCE [LARGE SCALE GENOMIC DNA]</scope>
    <source>
        <strain evidence="2 3">DSM 22007</strain>
    </source>
</reference>
<name>A0A1H8Z4N3_9RHOB</name>
<dbReference type="InterPro" id="IPR001584">
    <property type="entry name" value="Integrase_cat-core"/>
</dbReference>
<accession>A0A1H8Z4N3</accession>
<dbReference type="STRING" id="657014.SAMN04488092_101291"/>
<protein>
    <submittedName>
        <fullName evidence="2">Integrase core domain-containing protein</fullName>
    </submittedName>
</protein>
<proteinExistence type="predicted"/>
<dbReference type="GO" id="GO:0015074">
    <property type="term" value="P:DNA integration"/>
    <property type="evidence" value="ECO:0007669"/>
    <property type="project" value="InterPro"/>
</dbReference>
<dbReference type="Proteomes" id="UP000198634">
    <property type="component" value="Unassembled WGS sequence"/>
</dbReference>
<keyword evidence="3" id="KW-1185">Reference proteome</keyword>
<sequence>MKYERVYMHAWETGSEARAGVKTWMDFYNNKRPHSALGGKPPAVIYWQRNEATQLDQQEQRVA</sequence>
<feature type="domain" description="Integrase catalytic" evidence="1">
    <location>
        <begin position="1"/>
        <end position="42"/>
    </location>
</feature>
<evidence type="ECO:0000313" key="3">
    <source>
        <dbReference type="Proteomes" id="UP000198634"/>
    </source>
</evidence>
<dbReference type="SUPFAM" id="SSF53098">
    <property type="entry name" value="Ribonuclease H-like"/>
    <property type="match status" value="1"/>
</dbReference>
<gene>
    <name evidence="2" type="ORF">SAMN04488092_101291</name>
</gene>
<dbReference type="EMBL" id="FOEP01000001">
    <property type="protein sequence ID" value="SEP59207.1"/>
    <property type="molecule type" value="Genomic_DNA"/>
</dbReference>
<dbReference type="Pfam" id="PF13683">
    <property type="entry name" value="rve_3"/>
    <property type="match status" value="1"/>
</dbReference>
<organism evidence="2 3">
    <name type="scientific">Thalassovita taeanensis</name>
    <dbReference type="NCBI Taxonomy" id="657014"/>
    <lineage>
        <taxon>Bacteria</taxon>
        <taxon>Pseudomonadati</taxon>
        <taxon>Pseudomonadota</taxon>
        <taxon>Alphaproteobacteria</taxon>
        <taxon>Rhodobacterales</taxon>
        <taxon>Roseobacteraceae</taxon>
        <taxon>Thalassovita</taxon>
    </lineage>
</organism>
<dbReference type="AlphaFoldDB" id="A0A1H8Z4N3"/>
<dbReference type="InterPro" id="IPR012337">
    <property type="entry name" value="RNaseH-like_sf"/>
</dbReference>
<evidence type="ECO:0000313" key="2">
    <source>
        <dbReference type="EMBL" id="SEP59207.1"/>
    </source>
</evidence>
<evidence type="ECO:0000259" key="1">
    <source>
        <dbReference type="Pfam" id="PF13683"/>
    </source>
</evidence>